<keyword evidence="2" id="KW-1185">Reference proteome</keyword>
<dbReference type="Pfam" id="PF00078">
    <property type="entry name" value="RVT_1"/>
    <property type="match status" value="1"/>
</dbReference>
<name>A0A7R8HDS8_LEPSM</name>
<protein>
    <submittedName>
        <fullName evidence="1">(salmon louse) hypothetical protein</fullName>
    </submittedName>
</protein>
<dbReference type="AlphaFoldDB" id="A0A7R8HDS8"/>
<dbReference type="PANTHER" id="PTHR19446">
    <property type="entry name" value="REVERSE TRANSCRIPTASES"/>
    <property type="match status" value="1"/>
</dbReference>
<accession>A0A7R8HDS8</accession>
<dbReference type="InterPro" id="IPR000477">
    <property type="entry name" value="RT_dom"/>
</dbReference>
<proteinExistence type="predicted"/>
<gene>
    <name evidence="1" type="ORF">LSAA_14217</name>
</gene>
<evidence type="ECO:0000313" key="1">
    <source>
        <dbReference type="EMBL" id="CAF3028975.1"/>
    </source>
</evidence>
<organism evidence="1 2">
    <name type="scientific">Lepeophtheirus salmonis</name>
    <name type="common">Salmon louse</name>
    <name type="synonym">Caligus salmonis</name>
    <dbReference type="NCBI Taxonomy" id="72036"/>
    <lineage>
        <taxon>Eukaryota</taxon>
        <taxon>Metazoa</taxon>
        <taxon>Ecdysozoa</taxon>
        <taxon>Arthropoda</taxon>
        <taxon>Crustacea</taxon>
        <taxon>Multicrustacea</taxon>
        <taxon>Hexanauplia</taxon>
        <taxon>Copepoda</taxon>
        <taxon>Siphonostomatoida</taxon>
        <taxon>Caligidae</taxon>
        <taxon>Lepeophtheirus</taxon>
    </lineage>
</organism>
<dbReference type="Proteomes" id="UP000675881">
    <property type="component" value="Chromosome 8"/>
</dbReference>
<evidence type="ECO:0000313" key="2">
    <source>
        <dbReference type="Proteomes" id="UP000675881"/>
    </source>
</evidence>
<reference evidence="1" key="1">
    <citation type="submission" date="2021-02" db="EMBL/GenBank/DDBJ databases">
        <authorList>
            <person name="Bekaert M."/>
        </authorList>
    </citation>
    <scope>NUCLEOTIDE SEQUENCE</scope>
    <source>
        <strain evidence="1">IoA-00</strain>
    </source>
</reference>
<dbReference type="EMBL" id="HG994587">
    <property type="protein sequence ID" value="CAF3028975.1"/>
    <property type="molecule type" value="Genomic_DNA"/>
</dbReference>
<sequence length="199" mass="22113">MDELSSALPLNRAGKDSFGYTGSDVRNLDQNVMLKHLNSVLANGKIDKMLLEARTTFISKKESPKTASDYRPICVLPHIVQTLHRIIDSRLQKLPISEEHVGFRKMDGCSINHQILVGLIKRSKEQSKPISLAWLDMRKAFDSRRLDNTTTELSSDSTVSSRCVDITTDTSVSVTYSPAAPQGHRGDRPRDFSGAQSLS</sequence>